<organism evidence="1">
    <name type="scientific">Solanum chacoense</name>
    <name type="common">Chaco potato</name>
    <dbReference type="NCBI Taxonomy" id="4108"/>
    <lineage>
        <taxon>Eukaryota</taxon>
        <taxon>Viridiplantae</taxon>
        <taxon>Streptophyta</taxon>
        <taxon>Embryophyta</taxon>
        <taxon>Tracheophyta</taxon>
        <taxon>Spermatophyta</taxon>
        <taxon>Magnoliopsida</taxon>
        <taxon>eudicotyledons</taxon>
        <taxon>Gunneridae</taxon>
        <taxon>Pentapetalae</taxon>
        <taxon>asterids</taxon>
        <taxon>lamiids</taxon>
        <taxon>Solanales</taxon>
        <taxon>Solanaceae</taxon>
        <taxon>Solanoideae</taxon>
        <taxon>Solaneae</taxon>
        <taxon>Solanum</taxon>
    </lineage>
</organism>
<protein>
    <submittedName>
        <fullName evidence="1">Putative ovule protein</fullName>
    </submittedName>
</protein>
<dbReference type="EMBL" id="GEDG01030012">
    <property type="protein sequence ID" value="JAP12177.1"/>
    <property type="molecule type" value="Transcribed_RNA"/>
</dbReference>
<proteinExistence type="predicted"/>
<evidence type="ECO:0000313" key="1">
    <source>
        <dbReference type="EMBL" id="JAP12177.1"/>
    </source>
</evidence>
<sequence>MKQEQKFFVQTVKATCVNLLDSSLGKLTLLLVVRFFLEDLIREVENYEPTHVMNNCDYFDAAPRHCVVEFFCNHINRSATVCYISFLVESVMIFV</sequence>
<name>A0A0V0GVJ1_SOLCH</name>
<dbReference type="AlphaFoldDB" id="A0A0V0GVJ1"/>
<accession>A0A0V0GVJ1</accession>
<reference evidence="1" key="1">
    <citation type="submission" date="2015-12" db="EMBL/GenBank/DDBJ databases">
        <title>Gene expression during late stages of embryo sac development: a critical building block for successful pollen-pistil interactions.</title>
        <authorList>
            <person name="Liu Y."/>
            <person name="Joly V."/>
            <person name="Sabar M."/>
            <person name="Matton D.P."/>
        </authorList>
    </citation>
    <scope>NUCLEOTIDE SEQUENCE</scope>
</reference>